<keyword evidence="5 7" id="KW-0472">Membrane</keyword>
<dbReference type="Pfam" id="PF00213">
    <property type="entry name" value="OSCP"/>
    <property type="match status" value="1"/>
</dbReference>
<dbReference type="Proteomes" id="UP000756860">
    <property type="component" value="Unassembled WGS sequence"/>
</dbReference>
<keyword evidence="6 7" id="KW-0066">ATP synthesis</keyword>
<dbReference type="Gene3D" id="1.10.520.20">
    <property type="entry name" value="N-terminal domain of the delta subunit of the F1F0-ATP synthase"/>
    <property type="match status" value="1"/>
</dbReference>
<comment type="function">
    <text evidence="7">This protein is part of the stalk that links CF(0) to CF(1). It either transmits conformational changes from CF(0) to CF(1) or is implicated in proton conduction.</text>
</comment>
<dbReference type="PRINTS" id="PR00125">
    <property type="entry name" value="ATPASEDELTA"/>
</dbReference>
<reference evidence="8 9" key="1">
    <citation type="submission" date="2021-05" db="EMBL/GenBank/DDBJ databases">
        <title>The draft genome of Geobacter luticola JCM 17780.</title>
        <authorList>
            <person name="Xu Z."/>
            <person name="Masuda Y."/>
            <person name="Itoh H."/>
            <person name="Senoo K."/>
        </authorList>
    </citation>
    <scope>NUCLEOTIDE SEQUENCE [LARGE SCALE GENOMIC DNA]</scope>
    <source>
        <strain evidence="8 9">JCM 17780</strain>
    </source>
</reference>
<dbReference type="InterPro" id="IPR000711">
    <property type="entry name" value="ATPase_OSCP/dsu"/>
</dbReference>
<evidence type="ECO:0000313" key="8">
    <source>
        <dbReference type="EMBL" id="MBT0651833.1"/>
    </source>
</evidence>
<protein>
    <recommendedName>
        <fullName evidence="7">ATP synthase subunit delta</fullName>
    </recommendedName>
    <alternativeName>
        <fullName evidence="7">ATP synthase F(1) sector subunit delta</fullName>
    </alternativeName>
    <alternativeName>
        <fullName evidence="7">F-type ATPase subunit delta</fullName>
        <shortName evidence="7">F-ATPase subunit delta</shortName>
    </alternativeName>
</protein>
<dbReference type="RefSeq" id="WP_214173825.1">
    <property type="nucleotide sequence ID" value="NZ_JAHCVK010000001.1"/>
</dbReference>
<dbReference type="InterPro" id="IPR026015">
    <property type="entry name" value="ATP_synth_OSCP/delta_N_sf"/>
</dbReference>
<keyword evidence="7" id="KW-1003">Cell membrane</keyword>
<keyword evidence="9" id="KW-1185">Reference proteome</keyword>
<evidence type="ECO:0000256" key="3">
    <source>
        <dbReference type="ARBA" id="ARBA00022781"/>
    </source>
</evidence>
<evidence type="ECO:0000256" key="1">
    <source>
        <dbReference type="ARBA" id="ARBA00004370"/>
    </source>
</evidence>
<gene>
    <name evidence="7" type="primary">atpH</name>
    <name evidence="8" type="ORF">KI810_02080</name>
</gene>
<dbReference type="NCBIfam" id="NF004402">
    <property type="entry name" value="PRK05758.2-2"/>
    <property type="match status" value="1"/>
</dbReference>
<organism evidence="8 9">
    <name type="scientific">Geomobilimonas luticola</name>
    <dbReference type="NCBI Taxonomy" id="1114878"/>
    <lineage>
        <taxon>Bacteria</taxon>
        <taxon>Pseudomonadati</taxon>
        <taxon>Thermodesulfobacteriota</taxon>
        <taxon>Desulfuromonadia</taxon>
        <taxon>Geobacterales</taxon>
        <taxon>Geobacteraceae</taxon>
        <taxon>Geomobilimonas</taxon>
    </lineage>
</organism>
<keyword evidence="4 7" id="KW-0406">Ion transport</keyword>
<name>A0ABS5S8X9_9BACT</name>
<dbReference type="SUPFAM" id="SSF47928">
    <property type="entry name" value="N-terminal domain of the delta subunit of the F1F0-ATP synthase"/>
    <property type="match status" value="1"/>
</dbReference>
<comment type="subcellular location">
    <subcellularLocation>
        <location evidence="7">Cell membrane</location>
        <topology evidence="7">Peripheral membrane protein</topology>
    </subcellularLocation>
    <subcellularLocation>
        <location evidence="1">Membrane</location>
    </subcellularLocation>
</comment>
<keyword evidence="2 7" id="KW-0813">Transport</keyword>
<dbReference type="NCBIfam" id="TIGR01145">
    <property type="entry name" value="ATP_synt_delta"/>
    <property type="match status" value="1"/>
</dbReference>
<proteinExistence type="inferred from homology"/>
<keyword evidence="3 7" id="KW-0375">Hydrogen ion transport</keyword>
<evidence type="ECO:0000256" key="2">
    <source>
        <dbReference type="ARBA" id="ARBA00022448"/>
    </source>
</evidence>
<evidence type="ECO:0000256" key="5">
    <source>
        <dbReference type="ARBA" id="ARBA00023136"/>
    </source>
</evidence>
<evidence type="ECO:0000313" key="9">
    <source>
        <dbReference type="Proteomes" id="UP000756860"/>
    </source>
</evidence>
<dbReference type="EMBL" id="JAHCVK010000001">
    <property type="protein sequence ID" value="MBT0651833.1"/>
    <property type="molecule type" value="Genomic_DNA"/>
</dbReference>
<keyword evidence="7" id="KW-0139">CF(1)</keyword>
<sequence>MITNAIARRYAKALVQLAAEESAVEKFNGELSRVAALLEASPELSSMFSNPAYGIEAKKEILRDVIGKAGLSTMVGNFLQLLLDRNRIAFLPQIAASYSAFADELSGIIRPVLTSGMQLEAGQVEEIKTALAKSTGKQVVLQVEVDPALIGGVVTKIGDKVYDGSVRTQLDRIEDILQKG</sequence>
<evidence type="ECO:0000256" key="6">
    <source>
        <dbReference type="ARBA" id="ARBA00023310"/>
    </source>
</evidence>
<comment type="caution">
    <text evidence="8">The sequence shown here is derived from an EMBL/GenBank/DDBJ whole genome shotgun (WGS) entry which is preliminary data.</text>
</comment>
<comment type="similarity">
    <text evidence="7">Belongs to the ATPase delta chain family.</text>
</comment>
<evidence type="ECO:0000256" key="7">
    <source>
        <dbReference type="HAMAP-Rule" id="MF_01416"/>
    </source>
</evidence>
<accession>A0ABS5S8X9</accession>
<evidence type="ECO:0000256" key="4">
    <source>
        <dbReference type="ARBA" id="ARBA00023065"/>
    </source>
</evidence>
<comment type="function">
    <text evidence="7">F(1)F(0) ATP synthase produces ATP from ADP in the presence of a proton or sodium gradient. F-type ATPases consist of two structural domains, F(1) containing the extramembraneous catalytic core and F(0) containing the membrane proton channel, linked together by a central stalk and a peripheral stalk. During catalysis, ATP synthesis in the catalytic domain of F(1) is coupled via a rotary mechanism of the central stalk subunits to proton translocation.</text>
</comment>
<dbReference type="PANTHER" id="PTHR11910">
    <property type="entry name" value="ATP SYNTHASE DELTA CHAIN"/>
    <property type="match status" value="1"/>
</dbReference>
<dbReference type="HAMAP" id="MF_01416">
    <property type="entry name" value="ATP_synth_delta_bact"/>
    <property type="match status" value="1"/>
</dbReference>